<accession>A0ACC6QNI7</accession>
<comment type="caution">
    <text evidence="1">The sequence shown here is derived from an EMBL/GenBank/DDBJ whole genome shotgun (WGS) entry which is preliminary data.</text>
</comment>
<organism evidence="1 2">
    <name type="scientific">Streptomyces pratisoli</name>
    <dbReference type="NCBI Taxonomy" id="3139917"/>
    <lineage>
        <taxon>Bacteria</taxon>
        <taxon>Bacillati</taxon>
        <taxon>Actinomycetota</taxon>
        <taxon>Actinomycetes</taxon>
        <taxon>Kitasatosporales</taxon>
        <taxon>Streptomycetaceae</taxon>
        <taxon>Streptomyces</taxon>
    </lineage>
</organism>
<proteinExistence type="predicted"/>
<sequence length="127" mass="13416">MLRRLAMPAAAALAALVPALLPAPAAAAHAAGPPAAHAPGQVCFWTGAGQHGTGWCYGPPGYADVPEFLHDKAVSFRSDLNRDVYAIDWARGTCYARLIRAYDYSDNWSWGSRIDGVADTNQGCEAG</sequence>
<keyword evidence="2" id="KW-1185">Reference proteome</keyword>
<dbReference type="EMBL" id="JBBKAI010000002">
    <property type="protein sequence ID" value="MEJ8659934.1"/>
    <property type="molecule type" value="Genomic_DNA"/>
</dbReference>
<name>A0ACC6QNI7_9ACTN</name>
<reference evidence="1" key="1">
    <citation type="submission" date="2024-03" db="EMBL/GenBank/DDBJ databases">
        <title>Novel Streptomyces species of biotechnological and ecological value are a feature of Machair soil.</title>
        <authorList>
            <person name="Prole J.R."/>
            <person name="Goodfellow M."/>
            <person name="Allenby N."/>
            <person name="Ward A.C."/>
        </authorList>
    </citation>
    <scope>NUCLEOTIDE SEQUENCE</scope>
    <source>
        <strain evidence="1">MS1.AVA.4</strain>
    </source>
</reference>
<evidence type="ECO:0000313" key="2">
    <source>
        <dbReference type="Proteomes" id="UP001375539"/>
    </source>
</evidence>
<protein>
    <submittedName>
        <fullName evidence="1">Uncharacterized protein</fullName>
    </submittedName>
</protein>
<evidence type="ECO:0000313" key="1">
    <source>
        <dbReference type="EMBL" id="MEJ8659934.1"/>
    </source>
</evidence>
<gene>
    <name evidence="1" type="ORF">WKI58_25960</name>
</gene>
<dbReference type="Proteomes" id="UP001375539">
    <property type="component" value="Unassembled WGS sequence"/>
</dbReference>